<dbReference type="AlphaFoldDB" id="A0A078AVX9"/>
<dbReference type="GO" id="GO:0005874">
    <property type="term" value="C:microtubule"/>
    <property type="evidence" value="ECO:0007669"/>
    <property type="project" value="UniProtKB-KW"/>
</dbReference>
<dbReference type="SUPFAM" id="SSF52490">
    <property type="entry name" value="Tubulin nucleotide-binding domain-like"/>
    <property type="match status" value="1"/>
</dbReference>
<dbReference type="FunCoup" id="A0A078AVX9">
    <property type="interactions" value="72"/>
</dbReference>
<dbReference type="PRINTS" id="PR01161">
    <property type="entry name" value="TUBULIN"/>
</dbReference>
<dbReference type="GO" id="GO:0005525">
    <property type="term" value="F:GTP binding"/>
    <property type="evidence" value="ECO:0007669"/>
    <property type="project" value="UniProtKB-UniRule"/>
</dbReference>
<dbReference type="EMBL" id="CCKQ01014480">
    <property type="protein sequence ID" value="CDW86246.1"/>
    <property type="molecule type" value="Genomic_DNA"/>
</dbReference>
<dbReference type="PRINTS" id="PR01519">
    <property type="entry name" value="EPSLNTUBULIN"/>
</dbReference>
<dbReference type="Gene3D" id="3.40.50.1440">
    <property type="entry name" value="Tubulin/FtsZ, GTPase domain"/>
    <property type="match status" value="1"/>
</dbReference>
<dbReference type="Proteomes" id="UP000039865">
    <property type="component" value="Unassembled WGS sequence"/>
</dbReference>
<reference evidence="8 9" key="1">
    <citation type="submission" date="2014-06" db="EMBL/GenBank/DDBJ databases">
        <authorList>
            <person name="Swart Estienne"/>
        </authorList>
    </citation>
    <scope>NUCLEOTIDE SEQUENCE [LARGE SCALE GENOMIC DNA]</scope>
    <source>
        <strain evidence="8 9">130c</strain>
    </source>
</reference>
<dbReference type="InterPro" id="IPR008280">
    <property type="entry name" value="Tub_FtsZ_C"/>
</dbReference>
<sequence length="442" mass="50611">MMRQSVVSSEMLIPALRKPKIWLVECGVIDNKILGGEFKDIFEARQCIKDQSGAGNNWARGHLGYGPQYKDEIEDKVRQAVEKCDSLQGFFFLHSIGGGTGSGLGSYIIKDLADIYPTVFRFSTCVFPSNDDDVVTSPYNSMLSLNVLIENSDCVLPVDNQALFDIVSRVDQQYAQKEEKKKDIFRDTKADHIKDGSSILDISGKGKKVRHYERENSIVAHVVNNLTCSMRFEGDLNVDLNEITMNLVPYPRMHFLLSSLSPLYNVLNPKFQPRNIDETFKEALDKGNQLIQQANPQESLYLACGLIVRGNKVEISDINRNVEKLQKKLKFVHWNKEGFKVGLCNQPPINMNYSLLALSNNTCIRQIFQRLRQKFLKIYKQKVFVHHYTEFMEQSHFDYCLNNCESVINSYEEMEIKNNNLPLGGLGYGEEEADQYRFRPII</sequence>
<dbReference type="OrthoDB" id="1662883at2759"/>
<dbReference type="Pfam" id="PF00091">
    <property type="entry name" value="Tubulin"/>
    <property type="match status" value="1"/>
</dbReference>
<evidence type="ECO:0000256" key="2">
    <source>
        <dbReference type="ARBA" id="ARBA00022701"/>
    </source>
</evidence>
<organism evidence="8 9">
    <name type="scientific">Stylonychia lemnae</name>
    <name type="common">Ciliate</name>
    <dbReference type="NCBI Taxonomy" id="5949"/>
    <lineage>
        <taxon>Eukaryota</taxon>
        <taxon>Sar</taxon>
        <taxon>Alveolata</taxon>
        <taxon>Ciliophora</taxon>
        <taxon>Intramacronucleata</taxon>
        <taxon>Spirotrichea</taxon>
        <taxon>Stichotrichia</taxon>
        <taxon>Sporadotrichida</taxon>
        <taxon>Oxytrichidae</taxon>
        <taxon>Stylonychinae</taxon>
        <taxon>Stylonychia</taxon>
    </lineage>
</organism>
<feature type="domain" description="Tubulin/FtsZ 2-layer sandwich" evidence="7">
    <location>
        <begin position="236"/>
        <end position="373"/>
    </location>
</feature>
<proteinExistence type="inferred from homology"/>
<dbReference type="Pfam" id="PF03953">
    <property type="entry name" value="Tubulin_C"/>
    <property type="match status" value="1"/>
</dbReference>
<evidence type="ECO:0000256" key="5">
    <source>
        <dbReference type="RuleBase" id="RU000352"/>
    </source>
</evidence>
<gene>
    <name evidence="8" type="primary">Contig4397.g4700</name>
    <name evidence="8" type="ORF">STYLEM_15338</name>
</gene>
<evidence type="ECO:0000256" key="4">
    <source>
        <dbReference type="ARBA" id="ARBA00023134"/>
    </source>
</evidence>
<keyword evidence="3 5" id="KW-0547">Nucleotide-binding</keyword>
<dbReference type="InterPro" id="IPR004057">
    <property type="entry name" value="Epsilon_tubulin"/>
</dbReference>
<dbReference type="SUPFAM" id="SSF55307">
    <property type="entry name" value="Tubulin C-terminal domain-like"/>
    <property type="match status" value="1"/>
</dbReference>
<dbReference type="OMA" id="KRAHLHH"/>
<comment type="similarity">
    <text evidence="1 5">Belongs to the tubulin family.</text>
</comment>
<keyword evidence="2 5" id="KW-0493">Microtubule</keyword>
<dbReference type="SMART" id="SM00864">
    <property type="entry name" value="Tubulin"/>
    <property type="match status" value="1"/>
</dbReference>
<dbReference type="Gene3D" id="1.10.287.600">
    <property type="entry name" value="Helix hairpin bin"/>
    <property type="match status" value="1"/>
</dbReference>
<dbReference type="PROSITE" id="PS00227">
    <property type="entry name" value="TUBULIN"/>
    <property type="match status" value="1"/>
</dbReference>
<name>A0A078AVX9_STYLE</name>
<dbReference type="InParanoid" id="A0A078AVX9"/>
<evidence type="ECO:0000259" key="7">
    <source>
        <dbReference type="SMART" id="SM00865"/>
    </source>
</evidence>
<evidence type="ECO:0000256" key="3">
    <source>
        <dbReference type="ARBA" id="ARBA00022741"/>
    </source>
</evidence>
<keyword evidence="9" id="KW-1185">Reference proteome</keyword>
<protein>
    <submittedName>
        <fullName evidence="8">Tubulin epsilon chain</fullName>
    </submittedName>
</protein>
<dbReference type="InterPro" id="IPR003008">
    <property type="entry name" value="Tubulin_FtsZ_GTPase"/>
</dbReference>
<dbReference type="GO" id="GO:0007017">
    <property type="term" value="P:microtubule-based process"/>
    <property type="evidence" value="ECO:0007669"/>
    <property type="project" value="InterPro"/>
</dbReference>
<evidence type="ECO:0000259" key="6">
    <source>
        <dbReference type="SMART" id="SM00864"/>
    </source>
</evidence>
<dbReference type="SMART" id="SM00865">
    <property type="entry name" value="Tubulin_C"/>
    <property type="match status" value="1"/>
</dbReference>
<evidence type="ECO:0000313" key="8">
    <source>
        <dbReference type="EMBL" id="CDW86246.1"/>
    </source>
</evidence>
<evidence type="ECO:0000256" key="1">
    <source>
        <dbReference type="ARBA" id="ARBA00009636"/>
    </source>
</evidence>
<dbReference type="PANTHER" id="PTHR11588">
    <property type="entry name" value="TUBULIN"/>
    <property type="match status" value="1"/>
</dbReference>
<dbReference type="InterPro" id="IPR023123">
    <property type="entry name" value="Tubulin_C"/>
</dbReference>
<keyword evidence="4 5" id="KW-0342">GTP-binding</keyword>
<evidence type="ECO:0000313" key="9">
    <source>
        <dbReference type="Proteomes" id="UP000039865"/>
    </source>
</evidence>
<dbReference type="InterPro" id="IPR018316">
    <property type="entry name" value="Tubulin/FtsZ_2-layer-sand-dom"/>
</dbReference>
<dbReference type="InterPro" id="IPR017975">
    <property type="entry name" value="Tubulin_CS"/>
</dbReference>
<dbReference type="InterPro" id="IPR036525">
    <property type="entry name" value="Tubulin/FtsZ_GTPase_sf"/>
</dbReference>
<dbReference type="InterPro" id="IPR000217">
    <property type="entry name" value="Tubulin"/>
</dbReference>
<accession>A0A078AVX9</accession>
<feature type="domain" description="Tubulin/FtsZ GTPase" evidence="6">
    <location>
        <begin position="20"/>
        <end position="234"/>
    </location>
</feature>